<reference evidence="2 3" key="1">
    <citation type="submission" date="2019-07" db="EMBL/GenBank/DDBJ databases">
        <title>Genomics analysis of Aphanomyces spp. identifies a new class of oomycete effector associated with host adaptation.</title>
        <authorList>
            <person name="Gaulin E."/>
        </authorList>
    </citation>
    <scope>NUCLEOTIDE SEQUENCE [LARGE SCALE GENOMIC DNA]</scope>
    <source>
        <strain evidence="2 3">ATCC 201684</strain>
    </source>
</reference>
<evidence type="ECO:0000256" key="1">
    <source>
        <dbReference type="SAM" id="MobiDB-lite"/>
    </source>
</evidence>
<name>A0A6G0XPA8_9STRA</name>
<sequence>MLQCTTNVVEQYPNKEQQRAPLVSHASGRSHSVDIPAKSDPSIEDELDEAGLGLPRSRSAPSLASLDGESSFICVHSPKPESVWKWGQSAFLMWERRDSSISEVRIVLRRKGASASTLVADHVENNGLFVYQAVPAGITPANDYYIRIMSMDGTQVADSGCFSIVA</sequence>
<dbReference type="VEuPathDB" id="FungiDB:AeMF1_014111"/>
<dbReference type="EMBL" id="VJMJ01000029">
    <property type="protein sequence ID" value="KAF0742321.1"/>
    <property type="molecule type" value="Genomic_DNA"/>
</dbReference>
<evidence type="ECO:0000313" key="3">
    <source>
        <dbReference type="Proteomes" id="UP000481153"/>
    </source>
</evidence>
<feature type="region of interest" description="Disordered" evidence="1">
    <location>
        <begin position="1"/>
        <end position="45"/>
    </location>
</feature>
<proteinExistence type="predicted"/>
<keyword evidence="3" id="KW-1185">Reference proteome</keyword>
<dbReference type="Proteomes" id="UP000481153">
    <property type="component" value="Unassembled WGS sequence"/>
</dbReference>
<comment type="caution">
    <text evidence="2">The sequence shown here is derived from an EMBL/GenBank/DDBJ whole genome shotgun (WGS) entry which is preliminary data.</text>
</comment>
<organism evidence="2 3">
    <name type="scientific">Aphanomyces euteiches</name>
    <dbReference type="NCBI Taxonomy" id="100861"/>
    <lineage>
        <taxon>Eukaryota</taxon>
        <taxon>Sar</taxon>
        <taxon>Stramenopiles</taxon>
        <taxon>Oomycota</taxon>
        <taxon>Saprolegniomycetes</taxon>
        <taxon>Saprolegniales</taxon>
        <taxon>Verrucalvaceae</taxon>
        <taxon>Aphanomyces</taxon>
    </lineage>
</organism>
<evidence type="ECO:0000313" key="2">
    <source>
        <dbReference type="EMBL" id="KAF0742321.1"/>
    </source>
</evidence>
<dbReference type="AlphaFoldDB" id="A0A6G0XPA8"/>
<gene>
    <name evidence="2" type="ORF">Ae201684_002723</name>
</gene>
<protein>
    <submittedName>
        <fullName evidence="2">Uncharacterized protein</fullName>
    </submittedName>
</protein>
<accession>A0A6G0XPA8</accession>